<gene>
    <name evidence="1" type="ORF">rCG_22671</name>
</gene>
<organism evidence="1 2">
    <name type="scientific">Rattus norvegicus</name>
    <name type="common">Rat</name>
    <dbReference type="NCBI Taxonomy" id="10116"/>
    <lineage>
        <taxon>Eukaryota</taxon>
        <taxon>Metazoa</taxon>
        <taxon>Chordata</taxon>
        <taxon>Craniata</taxon>
        <taxon>Vertebrata</taxon>
        <taxon>Euteleostomi</taxon>
        <taxon>Mammalia</taxon>
        <taxon>Eutheria</taxon>
        <taxon>Euarchontoglires</taxon>
        <taxon>Glires</taxon>
        <taxon>Rodentia</taxon>
        <taxon>Myomorpha</taxon>
        <taxon>Muroidea</taxon>
        <taxon>Muridae</taxon>
        <taxon>Murinae</taxon>
        <taxon>Rattus</taxon>
    </lineage>
</organism>
<name>A6KNK4_RAT</name>
<protein>
    <submittedName>
        <fullName evidence="1">RCG22671, isoform CRA_b</fullName>
    </submittedName>
</protein>
<dbReference type="EMBL" id="CH474075">
    <property type="protein sequence ID" value="EDL75822.1"/>
    <property type="molecule type" value="Genomic_DNA"/>
</dbReference>
<proteinExistence type="predicted"/>
<reference evidence="2" key="1">
    <citation type="submission" date="2005-09" db="EMBL/GenBank/DDBJ databases">
        <authorList>
            <person name="Mural R.J."/>
            <person name="Li P.W."/>
            <person name="Adams M.D."/>
            <person name="Amanatides P.G."/>
            <person name="Baden-Tillson H."/>
            <person name="Barnstead M."/>
            <person name="Chin S.H."/>
            <person name="Dew I."/>
            <person name="Evans C.A."/>
            <person name="Ferriera S."/>
            <person name="Flanigan M."/>
            <person name="Fosler C."/>
            <person name="Glodek A."/>
            <person name="Gu Z."/>
            <person name="Holt R.A."/>
            <person name="Jennings D."/>
            <person name="Kraft C.L."/>
            <person name="Lu F."/>
            <person name="Nguyen T."/>
            <person name="Nusskern D.R."/>
            <person name="Pfannkoch C.M."/>
            <person name="Sitter C."/>
            <person name="Sutton G.G."/>
            <person name="Venter J.C."/>
            <person name="Wang Z."/>
            <person name="Woodage T."/>
            <person name="Zheng X.H."/>
            <person name="Zhong F."/>
        </authorList>
    </citation>
    <scope>NUCLEOTIDE SEQUENCE [LARGE SCALE GENOMIC DNA]</scope>
    <source>
        <strain>BN</strain>
        <strain evidence="2">Sprague-Dawley</strain>
    </source>
</reference>
<sequence length="28" mass="3255">MGHQKLLRILGIHFILCSEITNILIFCK</sequence>
<dbReference type="Proteomes" id="UP000234681">
    <property type="component" value="Chromosome 1"/>
</dbReference>
<evidence type="ECO:0000313" key="1">
    <source>
        <dbReference type="EMBL" id="EDL75822.1"/>
    </source>
</evidence>
<evidence type="ECO:0000313" key="2">
    <source>
        <dbReference type="Proteomes" id="UP000234681"/>
    </source>
</evidence>
<dbReference type="AlphaFoldDB" id="A6KNK4"/>
<accession>A6KNK4</accession>